<comment type="caution">
    <text evidence="3">The sequence shown here is derived from an EMBL/GenBank/DDBJ whole genome shotgun (WGS) entry which is preliminary data.</text>
</comment>
<dbReference type="EMBL" id="LGRX02035743">
    <property type="protein sequence ID" value="KAK3233342.1"/>
    <property type="molecule type" value="Genomic_DNA"/>
</dbReference>
<accession>A0AAE0BBF7</accession>
<evidence type="ECO:0000313" key="4">
    <source>
        <dbReference type="Proteomes" id="UP001190700"/>
    </source>
</evidence>
<keyword evidence="1" id="KW-0175">Coiled coil</keyword>
<protein>
    <recommendedName>
        <fullName evidence="2">XS domain-containing protein</fullName>
    </recommendedName>
</protein>
<evidence type="ECO:0000259" key="2">
    <source>
        <dbReference type="Pfam" id="PF03468"/>
    </source>
</evidence>
<name>A0AAE0BBF7_9CHLO</name>
<dbReference type="PANTHER" id="PTHR46602:SF1">
    <property type="entry name" value="PROTEIN SUPPRESSOR OF GENE SILENCING 3"/>
    <property type="match status" value="1"/>
</dbReference>
<feature type="coiled-coil region" evidence="1">
    <location>
        <begin position="239"/>
        <end position="326"/>
    </location>
</feature>
<gene>
    <name evidence="3" type="ORF">CYMTET_56347</name>
</gene>
<feature type="domain" description="XS" evidence="2">
    <location>
        <begin position="112"/>
        <end position="222"/>
    </location>
</feature>
<proteinExistence type="predicted"/>
<dbReference type="InterPro" id="IPR038588">
    <property type="entry name" value="XS_domain_sf"/>
</dbReference>
<dbReference type="PANTHER" id="PTHR46602">
    <property type="entry name" value="PROTEIN SUPPRESSOR OF GENE SILENCING 3"/>
    <property type="match status" value="1"/>
</dbReference>
<dbReference type="GO" id="GO:0031047">
    <property type="term" value="P:regulatory ncRNA-mediated gene silencing"/>
    <property type="evidence" value="ECO:0007669"/>
    <property type="project" value="InterPro"/>
</dbReference>
<dbReference type="InterPro" id="IPR044287">
    <property type="entry name" value="SGS3"/>
</dbReference>
<dbReference type="GO" id="GO:0051607">
    <property type="term" value="P:defense response to virus"/>
    <property type="evidence" value="ECO:0007669"/>
    <property type="project" value="InterPro"/>
</dbReference>
<reference evidence="3 4" key="1">
    <citation type="journal article" date="2015" name="Genome Biol. Evol.">
        <title>Comparative Genomics of a Bacterivorous Green Alga Reveals Evolutionary Causalities and Consequences of Phago-Mixotrophic Mode of Nutrition.</title>
        <authorList>
            <person name="Burns J.A."/>
            <person name="Paasch A."/>
            <person name="Narechania A."/>
            <person name="Kim E."/>
        </authorList>
    </citation>
    <scope>NUCLEOTIDE SEQUENCE [LARGE SCALE GENOMIC DNA]</scope>
    <source>
        <strain evidence="3 4">PLY_AMNH</strain>
    </source>
</reference>
<organism evidence="3 4">
    <name type="scientific">Cymbomonas tetramitiformis</name>
    <dbReference type="NCBI Taxonomy" id="36881"/>
    <lineage>
        <taxon>Eukaryota</taxon>
        <taxon>Viridiplantae</taxon>
        <taxon>Chlorophyta</taxon>
        <taxon>Pyramimonadophyceae</taxon>
        <taxon>Pyramimonadales</taxon>
        <taxon>Pyramimonadaceae</taxon>
        <taxon>Cymbomonas</taxon>
    </lineage>
</organism>
<sequence>MSDSDSEDEDVREEEYEKLKTGEIVLRTERTAGGVVVYSCAYCSFQPKPIEQLLLHARNSKKKMRYEHEGLAKYLDEFVIPNTPKALSGGAPPSPPNVSELLDKQTTEGIETVWPPVLILANMPLSDSDGDALGNPELRAIVNQCARNFDFNVIRKVARYYDSGQTPTDKVFVVFETSYAGYIEADDLSKILEQNDRGKVYGMANGCENGEKCGWIATVAEMERLDPKQARLKWSPVPLSEVRDMHKAEKRKREQLQGERDYWKREAVESEKQARAAQSESHQLRLRNEAMAANIEERRQATQRIVEETEKRLVDETERRLRLELEEARVPSKEEILTR</sequence>
<dbReference type="Gene3D" id="3.30.70.2890">
    <property type="entry name" value="XS domain"/>
    <property type="match status" value="1"/>
</dbReference>
<keyword evidence="4" id="KW-1185">Reference proteome</keyword>
<dbReference type="InterPro" id="IPR005380">
    <property type="entry name" value="XS_domain"/>
</dbReference>
<dbReference type="Pfam" id="PF03468">
    <property type="entry name" value="XS"/>
    <property type="match status" value="1"/>
</dbReference>
<dbReference type="AlphaFoldDB" id="A0AAE0BBF7"/>
<dbReference type="Proteomes" id="UP001190700">
    <property type="component" value="Unassembled WGS sequence"/>
</dbReference>
<evidence type="ECO:0000256" key="1">
    <source>
        <dbReference type="SAM" id="Coils"/>
    </source>
</evidence>
<evidence type="ECO:0000313" key="3">
    <source>
        <dbReference type="EMBL" id="KAK3233342.1"/>
    </source>
</evidence>